<organism evidence="2 3">
    <name type="scientific">Rubrivirga marina</name>
    <dbReference type="NCBI Taxonomy" id="1196024"/>
    <lineage>
        <taxon>Bacteria</taxon>
        <taxon>Pseudomonadati</taxon>
        <taxon>Rhodothermota</taxon>
        <taxon>Rhodothermia</taxon>
        <taxon>Rhodothermales</taxon>
        <taxon>Rubricoccaceae</taxon>
        <taxon>Rubrivirga</taxon>
    </lineage>
</organism>
<evidence type="ECO:0000256" key="1">
    <source>
        <dbReference type="SAM" id="SignalP"/>
    </source>
</evidence>
<feature type="chain" id="PRO_5013193552" description="Secretion system C-terminal sorting domain-containing protein" evidence="1">
    <location>
        <begin position="20"/>
        <end position="530"/>
    </location>
</feature>
<gene>
    <name evidence="2" type="ORF">BSZ37_08345</name>
</gene>
<accession>A0A271IZ95</accession>
<dbReference type="InterPro" id="IPR026444">
    <property type="entry name" value="Secre_tail"/>
</dbReference>
<dbReference type="Proteomes" id="UP000216339">
    <property type="component" value="Unassembled WGS sequence"/>
</dbReference>
<protein>
    <recommendedName>
        <fullName evidence="4">Secretion system C-terminal sorting domain-containing protein</fullName>
    </recommendedName>
</protein>
<comment type="caution">
    <text evidence="2">The sequence shown here is derived from an EMBL/GenBank/DDBJ whole genome shotgun (WGS) entry which is preliminary data.</text>
</comment>
<evidence type="ECO:0000313" key="2">
    <source>
        <dbReference type="EMBL" id="PAP76450.1"/>
    </source>
</evidence>
<keyword evidence="1" id="KW-0732">Signal</keyword>
<proteinExistence type="predicted"/>
<sequence length="530" mass="56281">MRRFATLLLVLALTPLGLAQVLPEAEPARPAIRSERAQARTAADTLRLTNVPDGAQITIYDFTNGNGRITGLNNFYDQIGTAYTLPDGEEYELVGLEALFFDVSNPGDSIDLQVYSGTVDSGPQGDPLYVQTFDTADLVGPETGPDGTTVFTTFLEFDEPLPLTEDTFFAVFDLSQTQDTVSVVSTVQLSAPAPETVVFFNGAWERLTDLFQDPFNIYLLADAVVVRPGPVGPIPIADARAQGSGATVTFEGTVTRSEGAFTYLQDETGGLTIRQTSGDFFDAVADNTVRPGATLRVTGTLSEFNGLLQINNADLESFEPIAYPPVPEPQEVTLQELATNGEAYEGELVLVTDVTFADPPTQFEAATTYQVSDPTDDSNAVTVRVPNAEDTEIEGTDFLGDPSRVTGVVGQFSSTDPDAGYQILLVSIREVLRNDVAVGEDPEGRLALGALVPNPSASAAEATVSLAEAGRATLVVYDVLGREVARVLDRALPAGDHAVRVDVSGLPAGAYVARLSAAGTTVARPFTVVR</sequence>
<dbReference type="NCBIfam" id="TIGR04183">
    <property type="entry name" value="Por_Secre_tail"/>
    <property type="match status" value="1"/>
</dbReference>
<keyword evidence="3" id="KW-1185">Reference proteome</keyword>
<evidence type="ECO:0000313" key="3">
    <source>
        <dbReference type="Proteomes" id="UP000216339"/>
    </source>
</evidence>
<feature type="signal peptide" evidence="1">
    <location>
        <begin position="1"/>
        <end position="19"/>
    </location>
</feature>
<dbReference type="RefSeq" id="WP_095510107.1">
    <property type="nucleotide sequence ID" value="NZ_MQWD01000001.1"/>
</dbReference>
<name>A0A271IZ95_9BACT</name>
<dbReference type="AlphaFoldDB" id="A0A271IZ95"/>
<reference evidence="2 3" key="1">
    <citation type="submission" date="2016-11" db="EMBL/GenBank/DDBJ databases">
        <title>Study of marine rhodopsin-containing bacteria.</title>
        <authorList>
            <person name="Yoshizawa S."/>
            <person name="Kumagai Y."/>
            <person name="Kogure K."/>
        </authorList>
    </citation>
    <scope>NUCLEOTIDE SEQUENCE [LARGE SCALE GENOMIC DNA]</scope>
    <source>
        <strain evidence="2 3">SAORIC-28</strain>
    </source>
</reference>
<evidence type="ECO:0008006" key="4">
    <source>
        <dbReference type="Google" id="ProtNLM"/>
    </source>
</evidence>
<dbReference type="EMBL" id="MQWD01000001">
    <property type="protein sequence ID" value="PAP76450.1"/>
    <property type="molecule type" value="Genomic_DNA"/>
</dbReference>
<dbReference type="OrthoDB" id="1056765at2"/>